<proteinExistence type="predicted"/>
<keyword evidence="2" id="KW-1185">Reference proteome</keyword>
<organism evidence="1 2">
    <name type="scientific">Penicillium subrubescens</name>
    <dbReference type="NCBI Taxonomy" id="1316194"/>
    <lineage>
        <taxon>Eukaryota</taxon>
        <taxon>Fungi</taxon>
        <taxon>Dikarya</taxon>
        <taxon>Ascomycota</taxon>
        <taxon>Pezizomycotina</taxon>
        <taxon>Eurotiomycetes</taxon>
        <taxon>Eurotiomycetidae</taxon>
        <taxon>Eurotiales</taxon>
        <taxon>Aspergillaceae</taxon>
        <taxon>Penicillium</taxon>
    </lineage>
</organism>
<sequence length="194" mass="22087">MTTLEMLPARTLAEVNELEKFLKENTSLQDIVNYTLSHRARLVRPIVSYDASALALSFIPAVEDRDREVDGKSNKSYSYQYLRSDLYDIVTEAGCQLEARYTVPSAHVTIARFVRPVGWSERESGGSDLFHKRAQELVATIEDINQELRSDHWKRFGDPSRGEWVVGQEKGLELMKGRSWYGKGESIIIGKGFQ</sequence>
<reference evidence="1 2" key="1">
    <citation type="submission" date="2016-10" db="EMBL/GenBank/DDBJ databases">
        <title>Genome sequence of the ascomycete fungus Penicillium subrubescens.</title>
        <authorList>
            <person name="De Vries R.P."/>
            <person name="Peng M."/>
            <person name="Dilokpimol A."/>
            <person name="Hilden K."/>
            <person name="Makela M.R."/>
            <person name="Grigoriev I."/>
            <person name="Riley R."/>
            <person name="Granchi Z."/>
        </authorList>
    </citation>
    <scope>NUCLEOTIDE SEQUENCE [LARGE SCALE GENOMIC DNA]</scope>
    <source>
        <strain evidence="1 2">CBS 132785</strain>
    </source>
</reference>
<comment type="caution">
    <text evidence="1">The sequence shown here is derived from an EMBL/GenBank/DDBJ whole genome shotgun (WGS) entry which is preliminary data.</text>
</comment>
<gene>
    <name evidence="1" type="ORF">PENSUB_4516</name>
</gene>
<evidence type="ECO:0000313" key="1">
    <source>
        <dbReference type="EMBL" id="OKP10051.1"/>
    </source>
</evidence>
<name>A0A1Q5UC64_9EURO</name>
<dbReference type="Proteomes" id="UP000186955">
    <property type="component" value="Unassembled WGS sequence"/>
</dbReference>
<dbReference type="InterPro" id="IPR009097">
    <property type="entry name" value="Cyclic_Pdiesterase"/>
</dbReference>
<dbReference type="EMBL" id="MNBE01000398">
    <property type="protein sequence ID" value="OKP10051.1"/>
    <property type="molecule type" value="Genomic_DNA"/>
</dbReference>
<accession>A0A1Q5UC64</accession>
<evidence type="ECO:0000313" key="2">
    <source>
        <dbReference type="Proteomes" id="UP000186955"/>
    </source>
</evidence>
<protein>
    <submittedName>
        <fullName evidence="1">Uncharacterized protein</fullName>
    </submittedName>
</protein>
<dbReference type="STRING" id="1316194.A0A1Q5UC64"/>
<dbReference type="AlphaFoldDB" id="A0A1Q5UC64"/>
<dbReference type="SUPFAM" id="SSF55144">
    <property type="entry name" value="LigT-like"/>
    <property type="match status" value="1"/>
</dbReference>